<reference evidence="7 8" key="1">
    <citation type="submission" date="2019-08" db="EMBL/GenBank/DDBJ databases">
        <title>Deep-cultivation of Planctomycetes and their phenomic and genomic characterization uncovers novel biology.</title>
        <authorList>
            <person name="Wiegand S."/>
            <person name="Jogler M."/>
            <person name="Boedeker C."/>
            <person name="Pinto D."/>
            <person name="Vollmers J."/>
            <person name="Rivas-Marin E."/>
            <person name="Kohn T."/>
            <person name="Peeters S.H."/>
            <person name="Heuer A."/>
            <person name="Rast P."/>
            <person name="Oberbeckmann S."/>
            <person name="Bunk B."/>
            <person name="Jeske O."/>
            <person name="Meyerdierks A."/>
            <person name="Storesund J.E."/>
            <person name="Kallscheuer N."/>
            <person name="Luecker S."/>
            <person name="Lage O.M."/>
            <person name="Pohl T."/>
            <person name="Merkel B.J."/>
            <person name="Hornburger P."/>
            <person name="Mueller R.-W."/>
            <person name="Bruemmer F."/>
            <person name="Labrenz M."/>
            <person name="Spormann A.M."/>
            <person name="Op den Camp H."/>
            <person name="Overmann J."/>
            <person name="Amann R."/>
            <person name="Jetten M.S.M."/>
            <person name="Mascher T."/>
            <person name="Medema M.H."/>
            <person name="Devos D.P."/>
            <person name="Kaster A.-K."/>
            <person name="Ovreas L."/>
            <person name="Rohde M."/>
            <person name="Galperin M.Y."/>
            <person name="Jogler C."/>
        </authorList>
    </citation>
    <scope>NUCLEOTIDE SEQUENCE [LARGE SCALE GENOMIC DNA]</scope>
    <source>
        <strain evidence="7 8">OJF2</strain>
    </source>
</reference>
<dbReference type="GO" id="GO:0016020">
    <property type="term" value="C:membrane"/>
    <property type="evidence" value="ECO:0007669"/>
    <property type="project" value="UniProtKB-SubCell"/>
</dbReference>
<evidence type="ECO:0000313" key="7">
    <source>
        <dbReference type="EMBL" id="QEH38238.1"/>
    </source>
</evidence>
<keyword evidence="8" id="KW-1185">Reference proteome</keyword>
<evidence type="ECO:0000256" key="5">
    <source>
        <dbReference type="SAM" id="MobiDB-lite"/>
    </source>
</evidence>
<dbReference type="EMBL" id="CP042997">
    <property type="protein sequence ID" value="QEH38238.1"/>
    <property type="molecule type" value="Genomic_DNA"/>
</dbReference>
<evidence type="ECO:0000256" key="2">
    <source>
        <dbReference type="ARBA" id="ARBA00022692"/>
    </source>
</evidence>
<evidence type="ECO:0000256" key="1">
    <source>
        <dbReference type="ARBA" id="ARBA00004141"/>
    </source>
</evidence>
<dbReference type="KEGG" id="agv:OJF2_68360"/>
<keyword evidence="4 6" id="KW-0472">Membrane</keyword>
<dbReference type="InterPro" id="IPR003825">
    <property type="entry name" value="Colicin-V_CvpA"/>
</dbReference>
<feature type="transmembrane region" description="Helical" evidence="6">
    <location>
        <begin position="111"/>
        <end position="130"/>
    </location>
</feature>
<proteinExistence type="predicted"/>
<gene>
    <name evidence="7" type="ORF">OJF2_68360</name>
</gene>
<sequence length="258" mass="27848">MGLDLALGVVVLLAGIRGWLRGFVSQVVRLVGFVSCFYLADPVRDLARPYVAAKLPTVDPPVLDRILWWVAAVLSYVLLVGLTSLAIALIKRPAEKGAVTEGRHANRLAGFLLGASKGALLAAVLAAGVAKYGPAATENLPWAARQTEGSHALKWTAQYQPVPKIWALPPVRHFVQHIQRNGRRSMPEAEAEAEAEVTKQMAGKASDDLLGPAAPRMELPRAEEDEPGAPPSVLGLDPEVVEEIERYKRELDARPGPR</sequence>
<organism evidence="7 8">
    <name type="scientific">Aquisphaera giovannonii</name>
    <dbReference type="NCBI Taxonomy" id="406548"/>
    <lineage>
        <taxon>Bacteria</taxon>
        <taxon>Pseudomonadati</taxon>
        <taxon>Planctomycetota</taxon>
        <taxon>Planctomycetia</taxon>
        <taxon>Isosphaerales</taxon>
        <taxon>Isosphaeraceae</taxon>
        <taxon>Aquisphaera</taxon>
    </lineage>
</organism>
<evidence type="ECO:0000313" key="8">
    <source>
        <dbReference type="Proteomes" id="UP000324233"/>
    </source>
</evidence>
<evidence type="ECO:0000256" key="4">
    <source>
        <dbReference type="ARBA" id="ARBA00023136"/>
    </source>
</evidence>
<evidence type="ECO:0000256" key="6">
    <source>
        <dbReference type="SAM" id="Phobius"/>
    </source>
</evidence>
<dbReference type="OrthoDB" id="276698at2"/>
<keyword evidence="3 6" id="KW-1133">Transmembrane helix</keyword>
<name>A0A5B9WC40_9BACT</name>
<feature type="transmembrane region" description="Helical" evidence="6">
    <location>
        <begin position="66"/>
        <end position="90"/>
    </location>
</feature>
<protein>
    <submittedName>
        <fullName evidence="7">Colicin V production protein</fullName>
    </submittedName>
</protein>
<dbReference type="RefSeq" id="WP_148597700.1">
    <property type="nucleotide sequence ID" value="NZ_CP042997.1"/>
</dbReference>
<dbReference type="AlphaFoldDB" id="A0A5B9WC40"/>
<evidence type="ECO:0000256" key="3">
    <source>
        <dbReference type="ARBA" id="ARBA00022989"/>
    </source>
</evidence>
<dbReference type="Pfam" id="PF02674">
    <property type="entry name" value="Colicin_V"/>
    <property type="match status" value="1"/>
</dbReference>
<dbReference type="Proteomes" id="UP000324233">
    <property type="component" value="Chromosome"/>
</dbReference>
<comment type="subcellular location">
    <subcellularLocation>
        <location evidence="1">Membrane</location>
        <topology evidence="1">Multi-pass membrane protein</topology>
    </subcellularLocation>
</comment>
<keyword evidence="2 6" id="KW-0812">Transmembrane</keyword>
<accession>A0A5B9WC40</accession>
<dbReference type="GO" id="GO:0009403">
    <property type="term" value="P:toxin biosynthetic process"/>
    <property type="evidence" value="ECO:0007669"/>
    <property type="project" value="InterPro"/>
</dbReference>
<feature type="region of interest" description="Disordered" evidence="5">
    <location>
        <begin position="198"/>
        <end position="241"/>
    </location>
</feature>